<dbReference type="InterPro" id="IPR036640">
    <property type="entry name" value="ABC1_TM_sf"/>
</dbReference>
<feature type="domain" description="ABC transmembrane type-1" evidence="9">
    <location>
        <begin position="48"/>
        <end position="341"/>
    </location>
</feature>
<dbReference type="Gene3D" id="1.20.1560.10">
    <property type="entry name" value="ABC transporter type 1, transmembrane domain"/>
    <property type="match status" value="1"/>
</dbReference>
<dbReference type="InterPro" id="IPR003593">
    <property type="entry name" value="AAA+_ATPase"/>
</dbReference>
<keyword evidence="2 7" id="KW-0812">Transmembrane</keyword>
<evidence type="ECO:0000256" key="3">
    <source>
        <dbReference type="ARBA" id="ARBA00022741"/>
    </source>
</evidence>
<dbReference type="PANTHER" id="PTHR24221">
    <property type="entry name" value="ATP-BINDING CASSETTE SUB-FAMILY B"/>
    <property type="match status" value="1"/>
</dbReference>
<dbReference type="GO" id="GO:0034040">
    <property type="term" value="F:ATPase-coupled lipid transmembrane transporter activity"/>
    <property type="evidence" value="ECO:0007669"/>
    <property type="project" value="TreeGrafter"/>
</dbReference>
<proteinExistence type="predicted"/>
<protein>
    <submittedName>
        <fullName evidence="10">ABC-type multidrug transport system, ATPase and permease components</fullName>
    </submittedName>
</protein>
<dbReference type="PANTHER" id="PTHR24221:SF632">
    <property type="entry name" value="ATP-DEPENDENT LIPID A-CORE FLIPPASE"/>
    <property type="match status" value="1"/>
</dbReference>
<dbReference type="EMBL" id="AE013598">
    <property type="protein sequence ID" value="AAW76235.1"/>
    <property type="molecule type" value="Genomic_DNA"/>
</dbReference>
<dbReference type="GO" id="GO:0005524">
    <property type="term" value="F:ATP binding"/>
    <property type="evidence" value="ECO:0007669"/>
    <property type="project" value="UniProtKB-KW"/>
</dbReference>
<dbReference type="Gene3D" id="3.40.50.300">
    <property type="entry name" value="P-loop containing nucleotide triphosphate hydrolases"/>
    <property type="match status" value="1"/>
</dbReference>
<dbReference type="Proteomes" id="UP000006735">
    <property type="component" value="Chromosome"/>
</dbReference>
<keyword evidence="4" id="KW-0067">ATP-binding</keyword>
<dbReference type="InterPro" id="IPR011527">
    <property type="entry name" value="ABC1_TM_dom"/>
</dbReference>
<dbReference type="SUPFAM" id="SSF90123">
    <property type="entry name" value="ABC transporter transmembrane region"/>
    <property type="match status" value="1"/>
</dbReference>
<dbReference type="STRING" id="291331.XOO2981"/>
<dbReference type="GO" id="GO:0140359">
    <property type="term" value="F:ABC-type transporter activity"/>
    <property type="evidence" value="ECO:0007669"/>
    <property type="project" value="InterPro"/>
</dbReference>
<evidence type="ECO:0000259" key="8">
    <source>
        <dbReference type="PROSITE" id="PS50893"/>
    </source>
</evidence>
<dbReference type="InterPro" id="IPR027417">
    <property type="entry name" value="P-loop_NTPase"/>
</dbReference>
<dbReference type="InterPro" id="IPR003439">
    <property type="entry name" value="ABC_transporter-like_ATP-bd"/>
</dbReference>
<dbReference type="SMART" id="SM00382">
    <property type="entry name" value="AAA"/>
    <property type="match status" value="1"/>
</dbReference>
<feature type="transmembrane region" description="Helical" evidence="7">
    <location>
        <begin position="168"/>
        <end position="189"/>
    </location>
</feature>
<evidence type="ECO:0000256" key="1">
    <source>
        <dbReference type="ARBA" id="ARBA00004651"/>
    </source>
</evidence>
<comment type="subcellular location">
    <subcellularLocation>
        <location evidence="1">Cell membrane</location>
        <topology evidence="1">Multi-pass membrane protein</topology>
    </subcellularLocation>
</comment>
<evidence type="ECO:0000256" key="6">
    <source>
        <dbReference type="ARBA" id="ARBA00023136"/>
    </source>
</evidence>
<keyword evidence="5 7" id="KW-1133">Transmembrane helix</keyword>
<dbReference type="GO" id="GO:0016887">
    <property type="term" value="F:ATP hydrolysis activity"/>
    <property type="evidence" value="ECO:0007669"/>
    <property type="project" value="InterPro"/>
</dbReference>
<evidence type="ECO:0000313" key="11">
    <source>
        <dbReference type="Proteomes" id="UP000006735"/>
    </source>
</evidence>
<evidence type="ECO:0000259" key="9">
    <source>
        <dbReference type="PROSITE" id="PS50929"/>
    </source>
</evidence>
<feature type="transmembrane region" description="Helical" evidence="7">
    <location>
        <begin position="47"/>
        <end position="71"/>
    </location>
</feature>
<keyword evidence="3" id="KW-0547">Nucleotide-binding</keyword>
<dbReference type="Pfam" id="PF00005">
    <property type="entry name" value="ABC_tran"/>
    <property type="match status" value="1"/>
</dbReference>
<reference evidence="10 11" key="1">
    <citation type="journal article" date="2005" name="Nucleic Acids Res.">
        <title>The genome sequence of Xanthomonas oryzae pathovar oryzae KACC10331, the bacterial blight pathogen of rice.</title>
        <authorList>
            <person name="Lee B.M."/>
            <person name="Park Y.J."/>
            <person name="Park D.S."/>
            <person name="Kang H.W."/>
            <person name="Kim J.G."/>
            <person name="Song E.S."/>
            <person name="Park I.C."/>
            <person name="Yoon U.H."/>
            <person name="Hahn J.H."/>
            <person name="Koo B.S."/>
            <person name="Lee G.B."/>
            <person name="Kim H."/>
            <person name="Park H.S."/>
            <person name="Yoon K.O."/>
            <person name="Kim J.H."/>
            <person name="Jung C.H."/>
            <person name="Koh N.H."/>
            <person name="Seo J.S."/>
            <person name="Go S.J."/>
        </authorList>
    </citation>
    <scope>NUCLEOTIDE SEQUENCE [LARGE SCALE GENOMIC DNA]</scope>
    <source>
        <strain evidence="11">KACC10331 / KXO85</strain>
    </source>
</reference>
<gene>
    <name evidence="10" type="primary">MdlB</name>
    <name evidence="10" type="ordered locus">XOO2981</name>
</gene>
<organism evidence="10 11">
    <name type="scientific">Xanthomonas oryzae pv. oryzae (strain KACC10331 / KXO85)</name>
    <dbReference type="NCBI Taxonomy" id="291331"/>
    <lineage>
        <taxon>Bacteria</taxon>
        <taxon>Pseudomonadati</taxon>
        <taxon>Pseudomonadota</taxon>
        <taxon>Gammaproteobacteria</taxon>
        <taxon>Lysobacterales</taxon>
        <taxon>Lysobacteraceae</taxon>
        <taxon>Xanthomonas</taxon>
    </lineage>
</organism>
<dbReference type="PROSITE" id="PS00211">
    <property type="entry name" value="ABC_TRANSPORTER_1"/>
    <property type="match status" value="1"/>
</dbReference>
<dbReference type="PROSITE" id="PS50929">
    <property type="entry name" value="ABC_TM1F"/>
    <property type="match status" value="1"/>
</dbReference>
<evidence type="ECO:0000256" key="5">
    <source>
        <dbReference type="ARBA" id="ARBA00022989"/>
    </source>
</evidence>
<keyword evidence="11" id="KW-1185">Reference proteome</keyword>
<dbReference type="AlphaFoldDB" id="Q5GYI6"/>
<name>Q5GYI6_XANOR</name>
<accession>Q5GYI6</accession>
<feature type="transmembrane region" description="Helical" evidence="7">
    <location>
        <begin position="91"/>
        <end position="108"/>
    </location>
</feature>
<evidence type="ECO:0000256" key="4">
    <source>
        <dbReference type="ARBA" id="ARBA00022840"/>
    </source>
</evidence>
<evidence type="ECO:0000256" key="7">
    <source>
        <dbReference type="SAM" id="Phobius"/>
    </source>
</evidence>
<dbReference type="GO" id="GO:0005886">
    <property type="term" value="C:plasma membrane"/>
    <property type="evidence" value="ECO:0007669"/>
    <property type="project" value="UniProtKB-SubCell"/>
</dbReference>
<dbReference type="KEGG" id="xoo:XOO2981"/>
<dbReference type="PROSITE" id="PS50893">
    <property type="entry name" value="ABC_TRANSPORTER_2"/>
    <property type="match status" value="1"/>
</dbReference>
<dbReference type="SUPFAM" id="SSF52540">
    <property type="entry name" value="P-loop containing nucleoside triphosphate hydrolases"/>
    <property type="match status" value="1"/>
</dbReference>
<evidence type="ECO:0000313" key="10">
    <source>
        <dbReference type="EMBL" id="AAW76235.1"/>
    </source>
</evidence>
<dbReference type="InterPro" id="IPR039421">
    <property type="entry name" value="Type_1_exporter"/>
</dbReference>
<sequence length="594" mass="64449">MARRLWQRGGDCMLRAAERWAMTAQQRMRTVLHHFVSTLVPADMPTIALYVALSLAAALVGSIVAVCLLPLVQPGHGVQLAGYRLALPGGLAMQAGMFVGVSLLFAALRWQSARLAARLTSRYAIGLRGRVHAALIDAPLPALSGASSAEIANVLTYNIEIATQGFSAVLQLLVAAITALVSVCIAVLIAPALLIATPLLAVLACLGVRMSSSDAQARISRAYVADMTQLFWLSEDFPRRLRHVRSFQRENVESTHYERISARLGHGYAQQQELVAGSRLLLELTAVVAIAGILVLANRWQGADRAALITVSLLLGRLLPYLVTTRQSVQQLRSAWPALQLWRRYVDLGVARAHAPEQTAEPLPATLHIEHIGLASPLPQLALESMWLVPGQMMLVVGASGVGKSSLMDVLSGQTPPAQFVAHMCGRRLTFSAYRHLVRHSAYIGQGVRPWQRTVRDCLQWVLPGASDARMWEVLADVGLCSRLQRDAQGLDTPIDAQDGRLSGGESQRLLLAQVLLRRPTLAVLDEATSALDADAEHQVLSTLRARLPTTVLLVVSHRTSLAAVADRTVNLNGTPVRRMHMSSSEMATPYDVR</sequence>
<dbReference type="InterPro" id="IPR017871">
    <property type="entry name" value="ABC_transporter-like_CS"/>
</dbReference>
<dbReference type="HOGENOM" id="CLU_000604_84_3_6"/>
<keyword evidence="6 7" id="KW-0472">Membrane</keyword>
<feature type="domain" description="ABC transporter" evidence="8">
    <location>
        <begin position="364"/>
        <end position="592"/>
    </location>
</feature>
<evidence type="ECO:0000256" key="2">
    <source>
        <dbReference type="ARBA" id="ARBA00022692"/>
    </source>
</evidence>